<evidence type="ECO:0000313" key="2">
    <source>
        <dbReference type="Proteomes" id="UP000015454"/>
    </source>
</evidence>
<gene>
    <name evidence="1" type="ORF">LEP1GSC050_0363</name>
</gene>
<protein>
    <submittedName>
        <fullName evidence="1">Uncharacterized protein</fullName>
    </submittedName>
</protein>
<keyword evidence="2" id="KW-1185">Reference proteome</keyword>
<dbReference type="Proteomes" id="UP000015454">
    <property type="component" value="Unassembled WGS sequence"/>
</dbReference>
<dbReference type="EMBL" id="AHMO02000007">
    <property type="protein sequence ID" value="EQA46625.1"/>
    <property type="molecule type" value="Genomic_DNA"/>
</dbReference>
<comment type="caution">
    <text evidence="1">The sequence shown here is derived from an EMBL/GenBank/DDBJ whole genome shotgun (WGS) entry which is preliminary data.</text>
</comment>
<accession>T0F6A6</accession>
<name>T0F6A6_9LEPT</name>
<dbReference type="STRING" id="1049789.LEP1GSC050_0363"/>
<proteinExistence type="predicted"/>
<dbReference type="AlphaFoldDB" id="T0F6A6"/>
<reference evidence="1" key="1">
    <citation type="submission" date="2013-05" db="EMBL/GenBank/DDBJ databases">
        <authorList>
            <person name="Harkins D.M."/>
            <person name="Durkin A.S."/>
            <person name="Brinkac L.M."/>
            <person name="Haft D.H."/>
            <person name="Selengut J.D."/>
            <person name="Sanka R."/>
            <person name="DePew J."/>
            <person name="Purushe J."/>
            <person name="Hartskeerl R.A."/>
            <person name="Ahmed A."/>
            <person name="van der Linden H."/>
            <person name="Goris M.G.A."/>
            <person name="Vinetz J.M."/>
            <person name="Sutton G.G."/>
            <person name="Nierman W.C."/>
            <person name="Fouts D.E."/>
        </authorList>
    </citation>
    <scope>NUCLEOTIDE SEQUENCE [LARGE SCALE GENOMIC DNA]</scope>
    <source>
        <strain evidence="1">5399</strain>
    </source>
</reference>
<evidence type="ECO:0000313" key="1">
    <source>
        <dbReference type="EMBL" id="EQA46625.1"/>
    </source>
</evidence>
<organism evidence="1 2">
    <name type="scientific">Leptospira broomii serovar Hurstbridge str. 5399</name>
    <dbReference type="NCBI Taxonomy" id="1049789"/>
    <lineage>
        <taxon>Bacteria</taxon>
        <taxon>Pseudomonadati</taxon>
        <taxon>Spirochaetota</taxon>
        <taxon>Spirochaetia</taxon>
        <taxon>Leptospirales</taxon>
        <taxon>Leptospiraceae</taxon>
        <taxon>Leptospira</taxon>
    </lineage>
</organism>
<sequence>MANGDESLVSANLDLSQEGILDSSNIHQAEVDSVLAEQISYSDAEREADFPGLIDLLNSKRVQNKKIFASKSGQQRLESSQAEIINSAFNKKNGCEVSQQFAFENSELERRFCSEHFIYDNDSFDSLADSGSSRKKRKKTTILTLNQPLATSKGSSIICPASITVPQGSELSYADLYWETRSTSTVHSPEGGVTSTARRQWFNLEKNAFARVAAIGAGRNGAISIGSRLSSPEGLILPRAQQAGSPIVTAGVIGQHGNSRYGFCSLVLPSSVGLLSSENKRMGIFSKIGDRLNSGSSGNHSIA</sequence>